<dbReference type="Proteomes" id="UP000594014">
    <property type="component" value="Chromosome"/>
</dbReference>
<sequence length="201" mass="22628">MNHMNNHNQPDQKFLNKIAFLESKQRETLIPPEALIRQMPIQKNHTLLDVGAGSGFFTIPMAEATSGRVYAMDPDRRMLSVIKEKAKEKGLDNIELIQEYIESLSMQHESIDFVMASLILHEVPSLKVAIAKIYEVLKAGGHLLCLEYEKDDKVIEGPPMAIRIPSDELQRVLEFTGFNIVKKTKINNGIYTVLAAKGAQI</sequence>
<evidence type="ECO:0000313" key="1">
    <source>
        <dbReference type="EMBL" id="QOX61922.1"/>
    </source>
</evidence>
<protein>
    <submittedName>
        <fullName evidence="1">Methyltransferase domain-containing protein</fullName>
    </submittedName>
</protein>
<evidence type="ECO:0000313" key="2">
    <source>
        <dbReference type="Proteomes" id="UP000594014"/>
    </source>
</evidence>
<keyword evidence="1" id="KW-0489">Methyltransferase</keyword>
<proteinExistence type="predicted"/>
<dbReference type="EMBL" id="CP042469">
    <property type="protein sequence ID" value="QOX61922.1"/>
    <property type="molecule type" value="Genomic_DNA"/>
</dbReference>
<keyword evidence="1" id="KW-0808">Transferase</keyword>
<gene>
    <name evidence="1" type="ORF">FRZ06_00405</name>
</gene>
<reference evidence="1" key="1">
    <citation type="submission" date="2019-08" db="EMBL/GenBank/DDBJ databases">
        <title>Genome sequence of Clostridiales bacterium MT110.</title>
        <authorList>
            <person name="Cao J."/>
        </authorList>
    </citation>
    <scope>NUCLEOTIDE SEQUENCE</scope>
    <source>
        <strain evidence="1">MT110</strain>
    </source>
</reference>
<accession>A0ACD1A692</accession>
<name>A0ACD1A692_9FIRM</name>
<keyword evidence="2" id="KW-1185">Reference proteome</keyword>
<organism evidence="1 2">
    <name type="scientific">Anoxybacterium hadale</name>
    <dbReference type="NCBI Taxonomy" id="3408580"/>
    <lineage>
        <taxon>Bacteria</taxon>
        <taxon>Bacillati</taxon>
        <taxon>Bacillota</taxon>
        <taxon>Clostridia</taxon>
        <taxon>Peptostreptococcales</taxon>
        <taxon>Anaerovoracaceae</taxon>
        <taxon>Anoxybacterium</taxon>
    </lineage>
</organism>